<accession>A0A2N9LSX0</accession>
<sequence length="125" mass="13791">MNVVACSADRDGECAYFPQNSAEIRVHIGLHGIGKERRTSRGGEDNMCEQAGKGVHHSYAPPGLWDRMGTFMPQARAMGLNSRARYAGFLGDGYTLNPPNERSAQSRQLVSPYSLSNRQFFGLQL</sequence>
<dbReference type="EMBL" id="OKRB01000113">
    <property type="protein sequence ID" value="SPE26310.1"/>
    <property type="molecule type" value="Genomic_DNA"/>
</dbReference>
<protein>
    <submittedName>
        <fullName evidence="1">Uncharacterized protein</fullName>
    </submittedName>
</protein>
<proteinExistence type="predicted"/>
<dbReference type="Proteomes" id="UP000239735">
    <property type="component" value="Unassembled WGS sequence"/>
</dbReference>
<dbReference type="AlphaFoldDB" id="A0A2N9LSX0"/>
<name>A0A2N9LSX0_9BACT</name>
<reference evidence="2" key="1">
    <citation type="submission" date="2018-02" db="EMBL/GenBank/DDBJ databases">
        <authorList>
            <person name="Hausmann B."/>
        </authorList>
    </citation>
    <scope>NUCLEOTIDE SEQUENCE [LARGE SCALE GENOMIC DNA]</scope>
    <source>
        <strain evidence="2">Peat soil MAG SbA5</strain>
    </source>
</reference>
<gene>
    <name evidence="1" type="ORF">SBA5_540068</name>
</gene>
<organism evidence="1 2">
    <name type="scientific">Candidatus Sulfuritelmatomonas gaucii</name>
    <dbReference type="NCBI Taxonomy" id="2043161"/>
    <lineage>
        <taxon>Bacteria</taxon>
        <taxon>Pseudomonadati</taxon>
        <taxon>Acidobacteriota</taxon>
        <taxon>Terriglobia</taxon>
        <taxon>Terriglobales</taxon>
        <taxon>Acidobacteriaceae</taxon>
        <taxon>Candidatus Sulfuritelmatomonas</taxon>
    </lineage>
</organism>
<evidence type="ECO:0000313" key="2">
    <source>
        <dbReference type="Proteomes" id="UP000239735"/>
    </source>
</evidence>
<evidence type="ECO:0000313" key="1">
    <source>
        <dbReference type="EMBL" id="SPE26310.1"/>
    </source>
</evidence>